<dbReference type="InterPro" id="IPR031832">
    <property type="entry name" value="DUF4747"/>
</dbReference>
<gene>
    <name evidence="1" type="ORF">H8K27_03750</name>
</gene>
<evidence type="ECO:0000313" key="2">
    <source>
        <dbReference type="Proteomes" id="UP000613113"/>
    </source>
</evidence>
<reference evidence="1 2" key="1">
    <citation type="submission" date="2020-08" db="EMBL/GenBank/DDBJ databases">
        <title>Novel species isolated from subtropical streams in China.</title>
        <authorList>
            <person name="Lu H."/>
        </authorList>
    </citation>
    <scope>NUCLEOTIDE SEQUENCE [LARGE SCALE GENOMIC DNA]</scope>
    <source>
        <strain evidence="1 2">FT31W</strain>
    </source>
</reference>
<comment type="caution">
    <text evidence="1">The sequence shown here is derived from an EMBL/GenBank/DDBJ whole genome shotgun (WGS) entry which is preliminary data.</text>
</comment>
<protein>
    <submittedName>
        <fullName evidence="1">Uncharacterized protein</fullName>
    </submittedName>
</protein>
<dbReference type="EMBL" id="JACOGC010000001">
    <property type="protein sequence ID" value="MBC3884237.1"/>
    <property type="molecule type" value="Genomic_DNA"/>
</dbReference>
<dbReference type="Proteomes" id="UP000613113">
    <property type="component" value="Unassembled WGS sequence"/>
</dbReference>
<proteinExistence type="predicted"/>
<sequence length="295" mass="33353">MRKGRYYLGRVVKFGLLDQDKLLKAILDSPIVEIGKFDWTFTDVIDGRGDDIPFVFGKLSKYAKNGQVKIVDEASKSQKNRDASNLLEASSPFVYLPQYSGVAFLHVWNGIQEDIFARRFQTIIENAYDQFFVGCEVEPITDYKAFVAKLKSIDTFTEISAKVYPPNPLFGRLWGSLHEYVKRRKASDVSVKETSMNPAGINTNLVNLIVNIMRDPAYDPPQEPDITDAAILMAADGYGKGKVTGYEGNVETIIRTSDNPRLYFHSVWTNYESRRSLDSKKFLPSKDLSLVPSCF</sequence>
<name>A0ABR6YK12_9BURK</name>
<dbReference type="Pfam" id="PF15931">
    <property type="entry name" value="DUF4747"/>
    <property type="match status" value="1"/>
</dbReference>
<evidence type="ECO:0000313" key="1">
    <source>
        <dbReference type="EMBL" id="MBC3884237.1"/>
    </source>
</evidence>
<keyword evidence="2" id="KW-1185">Reference proteome</keyword>
<accession>A0ABR6YK12</accession>
<organism evidence="1 2">
    <name type="scientific">Undibacterium griseum</name>
    <dbReference type="NCBI Taxonomy" id="2762295"/>
    <lineage>
        <taxon>Bacteria</taxon>
        <taxon>Pseudomonadati</taxon>
        <taxon>Pseudomonadota</taxon>
        <taxon>Betaproteobacteria</taxon>
        <taxon>Burkholderiales</taxon>
        <taxon>Oxalobacteraceae</taxon>
        <taxon>Undibacterium</taxon>
    </lineage>
</organism>
<dbReference type="RefSeq" id="WP_186861837.1">
    <property type="nucleotide sequence ID" value="NZ_JACOGC010000001.1"/>
</dbReference>